<feature type="transmembrane region" description="Helical" evidence="4">
    <location>
        <begin position="161"/>
        <end position="181"/>
    </location>
</feature>
<dbReference type="InterPro" id="IPR000792">
    <property type="entry name" value="Tscrpt_reg_LuxR_C"/>
</dbReference>
<feature type="domain" description="HTH luxR-type" evidence="5">
    <location>
        <begin position="381"/>
        <end position="446"/>
    </location>
</feature>
<feature type="transmembrane region" description="Helical" evidence="4">
    <location>
        <begin position="73"/>
        <end position="93"/>
    </location>
</feature>
<evidence type="ECO:0000259" key="5">
    <source>
        <dbReference type="PROSITE" id="PS50043"/>
    </source>
</evidence>
<dbReference type="KEGG" id="ahat:ADCFC_06830"/>
<dbReference type="SUPFAM" id="SSF46894">
    <property type="entry name" value="C-terminal effector domain of the bipartite response regulators"/>
    <property type="match status" value="1"/>
</dbReference>
<evidence type="ECO:0000256" key="2">
    <source>
        <dbReference type="ARBA" id="ARBA00023125"/>
    </source>
</evidence>
<dbReference type="Pfam" id="PF00196">
    <property type="entry name" value="GerE"/>
    <property type="match status" value="1"/>
</dbReference>
<dbReference type="GO" id="GO:0003677">
    <property type="term" value="F:DNA binding"/>
    <property type="evidence" value="ECO:0007669"/>
    <property type="project" value="UniProtKB-KW"/>
</dbReference>
<dbReference type="PRINTS" id="PR00038">
    <property type="entry name" value="HTHLUXR"/>
</dbReference>
<keyword evidence="3" id="KW-0804">Transcription</keyword>
<dbReference type="InterPro" id="IPR016032">
    <property type="entry name" value="Sig_transdc_resp-reg_C-effctor"/>
</dbReference>
<feature type="transmembrane region" description="Helical" evidence="4">
    <location>
        <begin position="7"/>
        <end position="27"/>
    </location>
</feature>
<organism evidence="6 7">
    <name type="scientific">Adlercreutzia hattorii</name>
    <dbReference type="NCBI Taxonomy" id="2707299"/>
    <lineage>
        <taxon>Bacteria</taxon>
        <taxon>Bacillati</taxon>
        <taxon>Actinomycetota</taxon>
        <taxon>Coriobacteriia</taxon>
        <taxon>Eggerthellales</taxon>
        <taxon>Eggerthellaceae</taxon>
        <taxon>Adlercreutzia</taxon>
    </lineage>
</organism>
<proteinExistence type="predicted"/>
<evidence type="ECO:0000313" key="7">
    <source>
        <dbReference type="Proteomes" id="UP000501727"/>
    </source>
</evidence>
<dbReference type="SMART" id="SM00421">
    <property type="entry name" value="HTH_LUXR"/>
    <property type="match status" value="1"/>
</dbReference>
<dbReference type="CDD" id="cd06170">
    <property type="entry name" value="LuxR_C_like"/>
    <property type="match status" value="1"/>
</dbReference>
<dbReference type="PANTHER" id="PTHR44688">
    <property type="entry name" value="DNA-BINDING TRANSCRIPTIONAL ACTIVATOR DEVR_DOSR"/>
    <property type="match status" value="1"/>
</dbReference>
<keyword evidence="4" id="KW-0472">Membrane</keyword>
<dbReference type="AlphaFoldDB" id="A0A6F8SJU9"/>
<feature type="transmembrane region" description="Helical" evidence="4">
    <location>
        <begin position="202"/>
        <end position="220"/>
    </location>
</feature>
<evidence type="ECO:0000256" key="1">
    <source>
        <dbReference type="ARBA" id="ARBA00023015"/>
    </source>
</evidence>
<feature type="transmembrane region" description="Helical" evidence="4">
    <location>
        <begin position="278"/>
        <end position="300"/>
    </location>
</feature>
<feature type="transmembrane region" description="Helical" evidence="4">
    <location>
        <begin position="105"/>
        <end position="124"/>
    </location>
</feature>
<accession>A0A6F8SJU9</accession>
<dbReference type="EMBL" id="AP022829">
    <property type="protein sequence ID" value="BCA88064.1"/>
    <property type="molecule type" value="Genomic_DNA"/>
</dbReference>
<keyword evidence="4" id="KW-0812">Transmembrane</keyword>
<feature type="transmembrane region" description="Helical" evidence="4">
    <location>
        <begin position="226"/>
        <end position="245"/>
    </location>
</feature>
<evidence type="ECO:0000313" key="6">
    <source>
        <dbReference type="EMBL" id="BCA88064.1"/>
    </source>
</evidence>
<dbReference type="PANTHER" id="PTHR44688:SF16">
    <property type="entry name" value="DNA-BINDING TRANSCRIPTIONAL ACTIVATOR DEVR_DOSR"/>
    <property type="match status" value="1"/>
</dbReference>
<dbReference type="PROSITE" id="PS50043">
    <property type="entry name" value="HTH_LUXR_2"/>
    <property type="match status" value="1"/>
</dbReference>
<evidence type="ECO:0000256" key="3">
    <source>
        <dbReference type="ARBA" id="ARBA00023163"/>
    </source>
</evidence>
<feature type="transmembrane region" description="Helical" evidence="4">
    <location>
        <begin position="252"/>
        <end position="272"/>
    </location>
</feature>
<reference evidence="7" key="1">
    <citation type="journal article" date="2020" name="Microbiol. Resour. Announc.">
        <title>Complete Genome Sequence of Adlercreutzia sp. Strain 8CFCBH1, a Potent Producer of Equol, Isolated from Healthy Japanese Feces.</title>
        <authorList>
            <person name="Ogata Y."/>
            <person name="Sakamoto M."/>
            <person name="Ohkuma M."/>
            <person name="Hattori M."/>
            <person name="Suda W."/>
        </authorList>
    </citation>
    <scope>NUCLEOTIDE SEQUENCE [LARGE SCALE GENOMIC DNA]</scope>
    <source>
        <strain evidence="7">8CFCBH1</strain>
    </source>
</reference>
<feature type="transmembrane region" description="Helical" evidence="4">
    <location>
        <begin position="345"/>
        <end position="364"/>
    </location>
</feature>
<keyword evidence="1" id="KW-0805">Transcription regulation</keyword>
<evidence type="ECO:0000256" key="4">
    <source>
        <dbReference type="SAM" id="Phobius"/>
    </source>
</evidence>
<keyword evidence="2" id="KW-0238">DNA-binding</keyword>
<dbReference type="GO" id="GO:0006355">
    <property type="term" value="P:regulation of DNA-templated transcription"/>
    <property type="evidence" value="ECO:0007669"/>
    <property type="project" value="InterPro"/>
</dbReference>
<keyword evidence="7" id="KW-1185">Reference proteome</keyword>
<reference evidence="7" key="2">
    <citation type="submission" date="2020-03" db="EMBL/GenBank/DDBJ databases">
        <title>Complete Genome Sequence of Adlercreutzia sp. strain 8CFCBH1 Producing Equol, Isolated from Healthy Japanese Feces.</title>
        <authorList>
            <person name="Ogata Y."/>
            <person name="Sakamoto M."/>
            <person name="Ohkuma M."/>
            <person name="Hattori M."/>
            <person name="Suda W."/>
        </authorList>
    </citation>
    <scope>NUCLEOTIDE SEQUENCE [LARGE SCALE GENOMIC DNA]</scope>
    <source>
        <strain evidence="7">8CFCBH1</strain>
    </source>
</reference>
<gene>
    <name evidence="6" type="ORF">ADCFC_05620</name>
</gene>
<feature type="transmembrane region" description="Helical" evidence="4">
    <location>
        <begin position="312"/>
        <end position="333"/>
    </location>
</feature>
<feature type="transmembrane region" description="Helical" evidence="4">
    <location>
        <begin position="39"/>
        <end position="61"/>
    </location>
</feature>
<name>A0A6F8SJU9_9ACTN</name>
<sequence>MEAGKDLVPLLLSALALGSLLLWNFLIGRLAYWTGAEQYSSLGIAFVVAWHVALVLSLLSLSLLGWRLNSLRGVWIVCAVMAVLDAVLCGMRLGIADFHWLELGAASLLIGIRYGIGFACWIVFCGGWSGLSLLKAGAGALLVTGGAYGAIDLLGMADAPLVPFAFGCLTVASLVLLSRYWSDAGARREVVTRGFAEAKLPSLVLVALLALAMQMVTVTLPQLSEWGISTVVAGAMLFVLVALKAKVVADDVAAYFFIVGLVSALIGVILVFDWSHSRIAQIASMTIFWLLFMLLFVVFCNKNGTLAGFSSLRLSLLYVVVMYSSLTAGLPLAHFLSSTGVANGLVAASLLVICSLLIVIRMVLPPKGRKTEMSGSSDIEGFAQAYHLAEREVEVLGFLIKGYTLNAIADELCLSPNTIKTYRTNLYRKLGVSSKQGLVDKFYDEQR</sequence>
<feature type="transmembrane region" description="Helical" evidence="4">
    <location>
        <begin position="136"/>
        <end position="155"/>
    </location>
</feature>
<keyword evidence="4" id="KW-1133">Transmembrane helix</keyword>
<dbReference type="Gene3D" id="1.10.10.10">
    <property type="entry name" value="Winged helix-like DNA-binding domain superfamily/Winged helix DNA-binding domain"/>
    <property type="match status" value="1"/>
</dbReference>
<protein>
    <recommendedName>
        <fullName evidence="5">HTH luxR-type domain-containing protein</fullName>
    </recommendedName>
</protein>
<dbReference type="InterPro" id="IPR036388">
    <property type="entry name" value="WH-like_DNA-bd_sf"/>
</dbReference>
<dbReference type="Proteomes" id="UP000501727">
    <property type="component" value="Chromosome"/>
</dbReference>
<dbReference type="RefSeq" id="WP_173112104.1">
    <property type="nucleotide sequence ID" value="NZ_AP022829.1"/>
</dbReference>